<dbReference type="Proteomes" id="UP000292957">
    <property type="component" value="Unassembled WGS sequence"/>
</dbReference>
<dbReference type="AlphaFoldDB" id="A0A4Q9M4Y1"/>
<dbReference type="EMBL" id="ML143623">
    <property type="protein sequence ID" value="TBU21327.1"/>
    <property type="molecule type" value="Genomic_DNA"/>
</dbReference>
<name>A0A4Q9M4Y1_9APHY</name>
<accession>A0A4Q9M4Y1</accession>
<dbReference type="PROSITE" id="PS51257">
    <property type="entry name" value="PROKAR_LIPOPROTEIN"/>
    <property type="match status" value="1"/>
</dbReference>
<evidence type="ECO:0000313" key="1">
    <source>
        <dbReference type="EMBL" id="TBU21327.1"/>
    </source>
</evidence>
<reference evidence="1" key="1">
    <citation type="submission" date="2019-01" db="EMBL/GenBank/DDBJ databases">
        <title>Draft genome sequences of three monokaryotic isolates of the white-rot basidiomycete fungus Dichomitus squalens.</title>
        <authorList>
            <consortium name="DOE Joint Genome Institute"/>
            <person name="Lopez S.C."/>
            <person name="Andreopoulos B."/>
            <person name="Pangilinan J."/>
            <person name="Lipzen A."/>
            <person name="Riley R."/>
            <person name="Ahrendt S."/>
            <person name="Ng V."/>
            <person name="Barry K."/>
            <person name="Daum C."/>
            <person name="Grigoriev I.V."/>
            <person name="Hilden K.S."/>
            <person name="Makela M.R."/>
            <person name="de Vries R.P."/>
        </authorList>
    </citation>
    <scope>NUCLEOTIDE SEQUENCE [LARGE SCALE GENOMIC DNA]</scope>
    <source>
        <strain evidence="1">OM18370.1</strain>
    </source>
</reference>
<gene>
    <name evidence="1" type="ORF">BD311DRAFT_772285</name>
</gene>
<protein>
    <submittedName>
        <fullName evidence="1">Uncharacterized protein</fullName>
    </submittedName>
</protein>
<organism evidence="1">
    <name type="scientific">Dichomitus squalens</name>
    <dbReference type="NCBI Taxonomy" id="114155"/>
    <lineage>
        <taxon>Eukaryota</taxon>
        <taxon>Fungi</taxon>
        <taxon>Dikarya</taxon>
        <taxon>Basidiomycota</taxon>
        <taxon>Agaricomycotina</taxon>
        <taxon>Agaricomycetes</taxon>
        <taxon>Polyporales</taxon>
        <taxon>Polyporaceae</taxon>
        <taxon>Dichomitus</taxon>
    </lineage>
</organism>
<sequence>MKRACKSAAAEAGGGHCIFRAGAPLAVLSACRRYGLNVSQDEAERDGKRNFWKSTIESRHRFAATEASTGMTVRVEVPGPIPIGGRWQSKEATCAFRALVPLTAAIHQIIASAPTRDLT</sequence>
<proteinExistence type="predicted"/>